<name>A0A0L0SI05_ALLM3</name>
<proteinExistence type="predicted"/>
<evidence type="ECO:0000313" key="2">
    <source>
        <dbReference type="EMBL" id="KNE62087.1"/>
    </source>
</evidence>
<dbReference type="AlphaFoldDB" id="A0A0L0SI05"/>
<evidence type="ECO:0000313" key="3">
    <source>
        <dbReference type="Proteomes" id="UP000054350"/>
    </source>
</evidence>
<organism evidence="2 3">
    <name type="scientific">Allomyces macrogynus (strain ATCC 38327)</name>
    <name type="common">Allomyces javanicus var. macrogynus</name>
    <dbReference type="NCBI Taxonomy" id="578462"/>
    <lineage>
        <taxon>Eukaryota</taxon>
        <taxon>Fungi</taxon>
        <taxon>Fungi incertae sedis</taxon>
        <taxon>Blastocladiomycota</taxon>
        <taxon>Blastocladiomycetes</taxon>
        <taxon>Blastocladiales</taxon>
        <taxon>Blastocladiaceae</taxon>
        <taxon>Allomyces</taxon>
    </lineage>
</organism>
<feature type="region of interest" description="Disordered" evidence="1">
    <location>
        <begin position="94"/>
        <end position="113"/>
    </location>
</feature>
<reference evidence="3" key="2">
    <citation type="submission" date="2009-11" db="EMBL/GenBank/DDBJ databases">
        <title>The Genome Sequence of Allomyces macrogynus strain ATCC 38327.</title>
        <authorList>
            <consortium name="The Broad Institute Genome Sequencing Platform"/>
            <person name="Russ C."/>
            <person name="Cuomo C."/>
            <person name="Shea T."/>
            <person name="Young S.K."/>
            <person name="Zeng Q."/>
            <person name="Koehrsen M."/>
            <person name="Haas B."/>
            <person name="Borodovsky M."/>
            <person name="Guigo R."/>
            <person name="Alvarado L."/>
            <person name="Berlin A."/>
            <person name="Borenstein D."/>
            <person name="Chen Z."/>
            <person name="Engels R."/>
            <person name="Freedman E."/>
            <person name="Gellesch M."/>
            <person name="Goldberg J."/>
            <person name="Griggs A."/>
            <person name="Gujja S."/>
            <person name="Heiman D."/>
            <person name="Hepburn T."/>
            <person name="Howarth C."/>
            <person name="Jen D."/>
            <person name="Larson L."/>
            <person name="Lewis B."/>
            <person name="Mehta T."/>
            <person name="Park D."/>
            <person name="Pearson M."/>
            <person name="Roberts A."/>
            <person name="Saif S."/>
            <person name="Shenoy N."/>
            <person name="Sisk P."/>
            <person name="Stolte C."/>
            <person name="Sykes S."/>
            <person name="Walk T."/>
            <person name="White J."/>
            <person name="Yandava C."/>
            <person name="Burger G."/>
            <person name="Gray M.W."/>
            <person name="Holland P.W.H."/>
            <person name="King N."/>
            <person name="Lang F.B.F."/>
            <person name="Roger A.J."/>
            <person name="Ruiz-Trillo I."/>
            <person name="Lander E."/>
            <person name="Nusbaum C."/>
        </authorList>
    </citation>
    <scope>NUCLEOTIDE SEQUENCE [LARGE SCALE GENOMIC DNA]</scope>
    <source>
        <strain evidence="3">ATCC 38327</strain>
    </source>
</reference>
<protein>
    <submittedName>
        <fullName evidence="2">Uncharacterized protein</fullName>
    </submittedName>
</protein>
<gene>
    <name evidence="2" type="ORF">AMAG_18806</name>
</gene>
<reference evidence="2 3" key="1">
    <citation type="submission" date="2009-11" db="EMBL/GenBank/DDBJ databases">
        <title>Annotation of Allomyces macrogynus ATCC 38327.</title>
        <authorList>
            <consortium name="The Broad Institute Genome Sequencing Platform"/>
            <person name="Russ C."/>
            <person name="Cuomo C."/>
            <person name="Burger G."/>
            <person name="Gray M.W."/>
            <person name="Holland P.W.H."/>
            <person name="King N."/>
            <person name="Lang F.B.F."/>
            <person name="Roger A.J."/>
            <person name="Ruiz-Trillo I."/>
            <person name="Young S.K."/>
            <person name="Zeng Q."/>
            <person name="Gargeya S."/>
            <person name="Fitzgerald M."/>
            <person name="Haas B."/>
            <person name="Abouelleil A."/>
            <person name="Alvarado L."/>
            <person name="Arachchi H.M."/>
            <person name="Berlin A."/>
            <person name="Chapman S.B."/>
            <person name="Gearin G."/>
            <person name="Goldberg J."/>
            <person name="Griggs A."/>
            <person name="Gujja S."/>
            <person name="Hansen M."/>
            <person name="Heiman D."/>
            <person name="Howarth C."/>
            <person name="Larimer J."/>
            <person name="Lui A."/>
            <person name="MacDonald P.J.P."/>
            <person name="McCowen C."/>
            <person name="Montmayeur A."/>
            <person name="Murphy C."/>
            <person name="Neiman D."/>
            <person name="Pearson M."/>
            <person name="Priest M."/>
            <person name="Roberts A."/>
            <person name="Saif S."/>
            <person name="Shea T."/>
            <person name="Sisk P."/>
            <person name="Stolte C."/>
            <person name="Sykes S."/>
            <person name="Wortman J."/>
            <person name="Nusbaum C."/>
            <person name="Birren B."/>
        </authorList>
    </citation>
    <scope>NUCLEOTIDE SEQUENCE [LARGE SCALE GENOMIC DNA]</scope>
    <source>
        <strain evidence="2 3">ATCC 38327</strain>
    </source>
</reference>
<dbReference type="EMBL" id="GG745339">
    <property type="protein sequence ID" value="KNE62087.1"/>
    <property type="molecule type" value="Genomic_DNA"/>
</dbReference>
<sequence length="143" mass="14659">MQPAGPASRASAPAVAPAPAAAVAPTRKRVPLGEMILQRNAQAVRPLPRPLSPSSTPDEVWADISESTAVPHLTVRRHAVNSGIALRALGRDAVASSEATQSAPAEMAADRQLAARTAADSRVRRAAATAGMGTAARSASRRT</sequence>
<feature type="compositionally biased region" description="Low complexity" evidence="1">
    <location>
        <begin position="1"/>
        <end position="25"/>
    </location>
</feature>
<dbReference type="VEuPathDB" id="FungiDB:AMAG_18806"/>
<feature type="region of interest" description="Disordered" evidence="1">
    <location>
        <begin position="1"/>
        <end position="29"/>
    </location>
</feature>
<keyword evidence="3" id="KW-1185">Reference proteome</keyword>
<evidence type="ECO:0000256" key="1">
    <source>
        <dbReference type="SAM" id="MobiDB-lite"/>
    </source>
</evidence>
<dbReference type="Proteomes" id="UP000054350">
    <property type="component" value="Unassembled WGS sequence"/>
</dbReference>
<accession>A0A0L0SI05</accession>
<feature type="region of interest" description="Disordered" evidence="1">
    <location>
        <begin position="120"/>
        <end position="143"/>
    </location>
</feature>